<feature type="transmembrane region" description="Helical" evidence="5">
    <location>
        <begin position="51"/>
        <end position="71"/>
    </location>
</feature>
<organism evidence="7 8">
    <name type="scientific">Salininema proteolyticum</name>
    <dbReference type="NCBI Taxonomy" id="1607685"/>
    <lineage>
        <taxon>Bacteria</taxon>
        <taxon>Bacillati</taxon>
        <taxon>Actinomycetota</taxon>
        <taxon>Actinomycetes</taxon>
        <taxon>Glycomycetales</taxon>
        <taxon>Glycomycetaceae</taxon>
        <taxon>Salininema</taxon>
    </lineage>
</organism>
<feature type="transmembrane region" description="Helical" evidence="5">
    <location>
        <begin position="366"/>
        <end position="388"/>
    </location>
</feature>
<evidence type="ECO:0000256" key="5">
    <source>
        <dbReference type="SAM" id="Phobius"/>
    </source>
</evidence>
<dbReference type="Pfam" id="PF07690">
    <property type="entry name" value="MFS_1"/>
    <property type="match status" value="1"/>
</dbReference>
<keyword evidence="2 5" id="KW-0812">Transmembrane</keyword>
<evidence type="ECO:0000256" key="2">
    <source>
        <dbReference type="ARBA" id="ARBA00022692"/>
    </source>
</evidence>
<name>A0ABV8U1G2_9ACTN</name>
<protein>
    <submittedName>
        <fullName evidence="7">CynX/NimT family MFS transporter</fullName>
    </submittedName>
</protein>
<dbReference type="SUPFAM" id="SSF103473">
    <property type="entry name" value="MFS general substrate transporter"/>
    <property type="match status" value="1"/>
</dbReference>
<dbReference type="InterPro" id="IPR036259">
    <property type="entry name" value="MFS_trans_sf"/>
</dbReference>
<feature type="transmembrane region" description="Helical" evidence="5">
    <location>
        <begin position="212"/>
        <end position="236"/>
    </location>
</feature>
<dbReference type="PROSITE" id="PS50850">
    <property type="entry name" value="MFS"/>
    <property type="match status" value="1"/>
</dbReference>
<evidence type="ECO:0000259" key="6">
    <source>
        <dbReference type="PROSITE" id="PS50850"/>
    </source>
</evidence>
<dbReference type="PANTHER" id="PTHR23527">
    <property type="entry name" value="BLL3282 PROTEIN"/>
    <property type="match status" value="1"/>
</dbReference>
<dbReference type="InterPro" id="IPR011701">
    <property type="entry name" value="MFS"/>
</dbReference>
<keyword evidence="8" id="KW-1185">Reference proteome</keyword>
<dbReference type="Proteomes" id="UP001595823">
    <property type="component" value="Unassembled WGS sequence"/>
</dbReference>
<keyword evidence="4 5" id="KW-0472">Membrane</keyword>
<dbReference type="PANTHER" id="PTHR23527:SF1">
    <property type="entry name" value="BLL3282 PROTEIN"/>
    <property type="match status" value="1"/>
</dbReference>
<proteinExistence type="predicted"/>
<evidence type="ECO:0000256" key="4">
    <source>
        <dbReference type="ARBA" id="ARBA00023136"/>
    </source>
</evidence>
<feature type="transmembrane region" description="Helical" evidence="5">
    <location>
        <begin position="141"/>
        <end position="165"/>
    </location>
</feature>
<feature type="transmembrane region" description="Helical" evidence="5">
    <location>
        <begin position="171"/>
        <end position="191"/>
    </location>
</feature>
<evidence type="ECO:0000313" key="7">
    <source>
        <dbReference type="EMBL" id="MFC4336945.1"/>
    </source>
</evidence>
<feature type="transmembrane region" description="Helical" evidence="5">
    <location>
        <begin position="279"/>
        <end position="298"/>
    </location>
</feature>
<dbReference type="RefSeq" id="WP_380623394.1">
    <property type="nucleotide sequence ID" value="NZ_JBHSDK010000026.1"/>
</dbReference>
<reference evidence="8" key="1">
    <citation type="journal article" date="2019" name="Int. J. Syst. Evol. Microbiol.">
        <title>The Global Catalogue of Microorganisms (GCM) 10K type strain sequencing project: providing services to taxonomists for standard genome sequencing and annotation.</title>
        <authorList>
            <consortium name="The Broad Institute Genomics Platform"/>
            <consortium name="The Broad Institute Genome Sequencing Center for Infectious Disease"/>
            <person name="Wu L."/>
            <person name="Ma J."/>
        </authorList>
    </citation>
    <scope>NUCLEOTIDE SEQUENCE [LARGE SCALE GENOMIC DNA]</scope>
    <source>
        <strain evidence="8">IBRC-M 10908</strain>
    </source>
</reference>
<feature type="transmembrane region" description="Helical" evidence="5">
    <location>
        <begin position="14"/>
        <end position="39"/>
    </location>
</feature>
<feature type="transmembrane region" description="Helical" evidence="5">
    <location>
        <begin position="343"/>
        <end position="360"/>
    </location>
</feature>
<dbReference type="InterPro" id="IPR052952">
    <property type="entry name" value="MFS-Transporter"/>
</dbReference>
<feature type="transmembrane region" description="Helical" evidence="5">
    <location>
        <begin position="304"/>
        <end position="322"/>
    </location>
</feature>
<feature type="transmembrane region" description="Helical" evidence="5">
    <location>
        <begin position="248"/>
        <end position="267"/>
    </location>
</feature>
<dbReference type="Gene3D" id="1.20.1250.20">
    <property type="entry name" value="MFS general substrate transporter like domains"/>
    <property type="match status" value="2"/>
</dbReference>
<keyword evidence="3 5" id="KW-1133">Transmembrane helix</keyword>
<dbReference type="InterPro" id="IPR020846">
    <property type="entry name" value="MFS_dom"/>
</dbReference>
<evidence type="ECO:0000256" key="3">
    <source>
        <dbReference type="ARBA" id="ARBA00022989"/>
    </source>
</evidence>
<dbReference type="EMBL" id="JBHSDK010000026">
    <property type="protein sequence ID" value="MFC4336945.1"/>
    <property type="molecule type" value="Genomic_DNA"/>
</dbReference>
<comment type="caution">
    <text evidence="7">The sequence shown here is derived from an EMBL/GenBank/DDBJ whole genome shotgun (WGS) entry which is preliminary data.</text>
</comment>
<feature type="transmembrane region" description="Helical" evidence="5">
    <location>
        <begin position="83"/>
        <end position="101"/>
    </location>
</feature>
<comment type="subcellular location">
    <subcellularLocation>
        <location evidence="1">Cell membrane</location>
        <topology evidence="1">Multi-pass membrane protein</topology>
    </subcellularLocation>
</comment>
<evidence type="ECO:0000256" key="1">
    <source>
        <dbReference type="ARBA" id="ARBA00004651"/>
    </source>
</evidence>
<gene>
    <name evidence="7" type="ORF">ACFPET_17215</name>
</gene>
<accession>A0ABV8U1G2</accession>
<feature type="domain" description="Major facilitator superfamily (MFS) profile" evidence="6">
    <location>
        <begin position="13"/>
        <end position="391"/>
    </location>
</feature>
<sequence>MNETAPEAKARSDAFVFSAGVLVTSATVLPAFLFGGLAVQMTGDLGLTPSLIGLASGLYFTAAGLSSILAGKIVERWGATRSAYAGIVLSGLCMAAIALLAHHPGTLLALMALAGPANGLGQLSSNAYLSRWAPAHRRGLFFGAKQAAIPLCTFIAGLSVPAVALTLGWRAAYLMAAVLALAALLIVRDFTGPADHAPAPGRGERKAKVGDLRLALFTLVALAGASAATSLGPFAATYAVSQGQSERYGGVLLIAGGLAGVVSRTAAGALADRFRGSELKIILGMFAGGLVGMGLLIGGSAWTIALGCMAGFALGWAWPGLLNLAVTTRYPDQPAAATGHTQTGVYFGGAVSPIAFGLVADHLGWTAAWSVSGVLFVIGAASIAAVMVTERGDRFRP</sequence>
<evidence type="ECO:0000313" key="8">
    <source>
        <dbReference type="Proteomes" id="UP001595823"/>
    </source>
</evidence>